<dbReference type="InterPro" id="IPR037465">
    <property type="entry name" value="YlxR"/>
</dbReference>
<dbReference type="RefSeq" id="WP_167082438.1">
    <property type="nucleotide sequence ID" value="NZ_BAAADC010000001.1"/>
</dbReference>
<feature type="region of interest" description="Disordered" evidence="1">
    <location>
        <begin position="202"/>
        <end position="232"/>
    </location>
</feature>
<feature type="compositionally biased region" description="Basic and acidic residues" evidence="1">
    <location>
        <begin position="202"/>
        <end position="226"/>
    </location>
</feature>
<evidence type="ECO:0000313" key="4">
    <source>
        <dbReference type="Proteomes" id="UP000570514"/>
    </source>
</evidence>
<gene>
    <name evidence="3" type="ORF">FHS83_001565</name>
</gene>
<protein>
    <recommendedName>
        <fullName evidence="2">YlxR domain-containing protein</fullName>
    </recommendedName>
</protein>
<evidence type="ECO:0000259" key="2">
    <source>
        <dbReference type="Pfam" id="PF04296"/>
    </source>
</evidence>
<dbReference type="SUPFAM" id="SSF55315">
    <property type="entry name" value="L30e-like"/>
    <property type="match status" value="1"/>
</dbReference>
<dbReference type="NCBIfam" id="NF006622">
    <property type="entry name" value="PRK09190.1"/>
    <property type="match status" value="1"/>
</dbReference>
<accession>A0A846MZ83</accession>
<organism evidence="3 4">
    <name type="scientific">Rhizomicrobium palustre</name>
    <dbReference type="NCBI Taxonomy" id="189966"/>
    <lineage>
        <taxon>Bacteria</taxon>
        <taxon>Pseudomonadati</taxon>
        <taxon>Pseudomonadota</taxon>
        <taxon>Alphaproteobacteria</taxon>
        <taxon>Micropepsales</taxon>
        <taxon>Micropepsaceae</taxon>
        <taxon>Rhizomicrobium</taxon>
    </lineage>
</organism>
<comment type="caution">
    <text evidence="3">The sequence shown here is derived from an EMBL/GenBank/DDBJ whole genome shotgun (WGS) entry which is preliminary data.</text>
</comment>
<name>A0A846MZ83_9PROT</name>
<dbReference type="EMBL" id="JAASRM010000001">
    <property type="protein sequence ID" value="NIK88247.1"/>
    <property type="molecule type" value="Genomic_DNA"/>
</dbReference>
<proteinExistence type="predicted"/>
<sequence>MLAATSDDESALRERRCIASGDIAPEDRLVRFVVSPDGEVVPDLDGKLPGRGLWLTADAKAFAKALAKNDFSKAAKTKVTARSDLLEHVERLLTARLLSDLGMARRAGLVDSGFDQVVRALDKKIPPVVFFHACDGAEDGYRKIFAALHSRELSGETIGILSRDELSLALGKENVVHAAIRPSALANRLVLNAKRLAGLRGSRPELQKTELQKNSKPNSKEPRPKGANESSL</sequence>
<feature type="domain" description="YlxR" evidence="2">
    <location>
        <begin position="15"/>
        <end position="90"/>
    </location>
</feature>
<dbReference type="InterPro" id="IPR007393">
    <property type="entry name" value="YlxR_dom"/>
</dbReference>
<dbReference type="Gene3D" id="3.30.1330.30">
    <property type="match status" value="1"/>
</dbReference>
<dbReference type="Pfam" id="PF04296">
    <property type="entry name" value="YlxR"/>
    <property type="match status" value="1"/>
</dbReference>
<evidence type="ECO:0000256" key="1">
    <source>
        <dbReference type="SAM" id="MobiDB-lite"/>
    </source>
</evidence>
<dbReference type="InterPro" id="IPR029064">
    <property type="entry name" value="Ribosomal_eL30-like_sf"/>
</dbReference>
<dbReference type="Proteomes" id="UP000570514">
    <property type="component" value="Unassembled WGS sequence"/>
</dbReference>
<dbReference type="InterPro" id="IPR035931">
    <property type="entry name" value="YlxR-like_sf"/>
</dbReference>
<dbReference type="SUPFAM" id="SSF64376">
    <property type="entry name" value="YlxR-like"/>
    <property type="match status" value="1"/>
</dbReference>
<dbReference type="PANTHER" id="PTHR34215:SF1">
    <property type="entry name" value="YLXR DOMAIN-CONTAINING PROTEIN"/>
    <property type="match status" value="1"/>
</dbReference>
<dbReference type="AlphaFoldDB" id="A0A846MZ83"/>
<dbReference type="Gene3D" id="3.30.1230.10">
    <property type="entry name" value="YlxR-like"/>
    <property type="match status" value="1"/>
</dbReference>
<reference evidence="3 4" key="1">
    <citation type="submission" date="2020-03" db="EMBL/GenBank/DDBJ databases">
        <title>Genomic Encyclopedia of Type Strains, Phase IV (KMG-IV): sequencing the most valuable type-strain genomes for metagenomic binning, comparative biology and taxonomic classification.</title>
        <authorList>
            <person name="Goeker M."/>
        </authorList>
    </citation>
    <scope>NUCLEOTIDE SEQUENCE [LARGE SCALE GENOMIC DNA]</scope>
    <source>
        <strain evidence="3 4">DSM 19867</strain>
    </source>
</reference>
<keyword evidence="4" id="KW-1185">Reference proteome</keyword>
<evidence type="ECO:0000313" key="3">
    <source>
        <dbReference type="EMBL" id="NIK88247.1"/>
    </source>
</evidence>
<dbReference type="PANTHER" id="PTHR34215">
    <property type="entry name" value="BLL0784 PROTEIN"/>
    <property type="match status" value="1"/>
</dbReference>